<gene>
    <name evidence="1" type="ORF">GT020_09035</name>
</gene>
<organism evidence="1 2">
    <name type="scientific">Glutamicibacter soli</name>
    <dbReference type="NCBI Taxonomy" id="453836"/>
    <lineage>
        <taxon>Bacteria</taxon>
        <taxon>Bacillati</taxon>
        <taxon>Actinomycetota</taxon>
        <taxon>Actinomycetes</taxon>
        <taxon>Micrococcales</taxon>
        <taxon>Micrococcaceae</taxon>
        <taxon>Glutamicibacter</taxon>
    </lineage>
</organism>
<name>A0A6L9G556_9MICC</name>
<proteinExistence type="predicted"/>
<dbReference type="EMBL" id="WYDN01000006">
    <property type="protein sequence ID" value="NAZ16207.1"/>
    <property type="molecule type" value="Genomic_DNA"/>
</dbReference>
<dbReference type="SUPFAM" id="SSF56645">
    <property type="entry name" value="Acyl-CoA dehydrogenase NM domain-like"/>
    <property type="match status" value="1"/>
</dbReference>
<dbReference type="GO" id="GO:0016627">
    <property type="term" value="F:oxidoreductase activity, acting on the CH-CH group of donors"/>
    <property type="evidence" value="ECO:0007669"/>
    <property type="project" value="InterPro"/>
</dbReference>
<dbReference type="InterPro" id="IPR009100">
    <property type="entry name" value="AcylCoA_DH/oxidase_NM_dom_sf"/>
</dbReference>
<dbReference type="AlphaFoldDB" id="A0A6L9G556"/>
<accession>A0A6L9G556</accession>
<comment type="caution">
    <text evidence="1">The sequence shown here is derived from an EMBL/GenBank/DDBJ whole genome shotgun (WGS) entry which is preliminary data.</text>
</comment>
<evidence type="ECO:0000313" key="2">
    <source>
        <dbReference type="Proteomes" id="UP000477543"/>
    </source>
</evidence>
<dbReference type="Proteomes" id="UP000477543">
    <property type="component" value="Unassembled WGS sequence"/>
</dbReference>
<reference evidence="1 2" key="1">
    <citation type="submission" date="2020-01" db="EMBL/GenBank/DDBJ databases">
        <title>Glutamicibacter soli M275.</title>
        <authorList>
            <person name="Meng X."/>
        </authorList>
    </citation>
    <scope>NUCLEOTIDE SEQUENCE [LARGE SCALE GENOMIC DNA]</scope>
    <source>
        <strain evidence="1 2">M275</strain>
    </source>
</reference>
<sequence>MESTPVMFSRGDRADAADQEGSWWAGAPHLLHVAAGCKGHSAPILHALKQMEGELPVPGNGSTRQLWEFFASVAALDLVAARTLEPHFDAAAILHQAAMPWLPATTWGVFAAEAPGQRLEANRFSGQWTLTGIKPWCSLAGELTHALISAHTSQGRQLFMIELGGPETELADSSWVSRGLQEVPSGSLRCMDTPAQPVGEAGWYLERPGFAVGGVGVAACWFGGAVGLFRHLLGTARTREPDQLALAWLGEADRLLASGAAMLERAAELADREQLGPRQAAQTRGEIARICERMIHISGHATGPGPLALDEEHARRVADLSIYIRQHHATRDDAALGRMLLEDRSKEQEPW</sequence>
<dbReference type="RefSeq" id="WP_161448898.1">
    <property type="nucleotide sequence ID" value="NZ_WYDN01000006.1"/>
</dbReference>
<evidence type="ECO:0000313" key="1">
    <source>
        <dbReference type="EMBL" id="NAZ16207.1"/>
    </source>
</evidence>
<protein>
    <submittedName>
        <fullName evidence="1">Acyl-CoA dehydrogenase</fullName>
    </submittedName>
</protein>